<dbReference type="GO" id="GO:0046656">
    <property type="term" value="P:folic acid biosynthetic process"/>
    <property type="evidence" value="ECO:0007669"/>
    <property type="project" value="UniProtKB-KW"/>
</dbReference>
<dbReference type="Proteomes" id="UP000673691">
    <property type="component" value="Unassembled WGS sequence"/>
</dbReference>
<dbReference type="GO" id="GO:0005525">
    <property type="term" value="F:GTP binding"/>
    <property type="evidence" value="ECO:0007669"/>
    <property type="project" value="TreeGrafter"/>
</dbReference>
<dbReference type="GO" id="GO:0003934">
    <property type="term" value="F:GTP cyclohydrolase I activity"/>
    <property type="evidence" value="ECO:0007669"/>
    <property type="project" value="UniProtKB-EC"/>
</dbReference>
<gene>
    <name evidence="9" type="ORF">BJ554DRAFT_312</name>
</gene>
<dbReference type="InterPro" id="IPR020602">
    <property type="entry name" value="GTP_CycHdrlase_I_dom"/>
</dbReference>
<dbReference type="EMBL" id="JAEFCI010007078">
    <property type="protein sequence ID" value="KAG5459298.1"/>
    <property type="molecule type" value="Genomic_DNA"/>
</dbReference>
<dbReference type="UniPathway" id="UPA00848">
    <property type="reaction ID" value="UER00151"/>
</dbReference>
<evidence type="ECO:0000256" key="6">
    <source>
        <dbReference type="ARBA" id="ARBA00022909"/>
    </source>
</evidence>
<evidence type="ECO:0000256" key="3">
    <source>
        <dbReference type="ARBA" id="ARBA00012715"/>
    </source>
</evidence>
<dbReference type="OrthoDB" id="4966at2759"/>
<keyword evidence="10" id="KW-1185">Reference proteome</keyword>
<dbReference type="InterPro" id="IPR043133">
    <property type="entry name" value="GTP-CH-I_C/QueF"/>
</dbReference>
<sequence length="66" mass="7382">MTRQIALAIQEILQPQGVAVIMEASHLCMVMRGVQKPGSRTVTSSMLGVFRDDPKTREEFLTLVKH</sequence>
<dbReference type="EC" id="3.5.4.16" evidence="3"/>
<evidence type="ECO:0000313" key="9">
    <source>
        <dbReference type="EMBL" id="KAG5459298.1"/>
    </source>
</evidence>
<dbReference type="PANTHER" id="PTHR11109:SF7">
    <property type="entry name" value="GTP CYCLOHYDROLASE 1"/>
    <property type="match status" value="1"/>
</dbReference>
<evidence type="ECO:0000256" key="7">
    <source>
        <dbReference type="ARBA" id="ARBA00030854"/>
    </source>
</evidence>
<dbReference type="SUPFAM" id="SSF55620">
    <property type="entry name" value="Tetrahydrobiopterin biosynthesis enzymes-like"/>
    <property type="match status" value="1"/>
</dbReference>
<organism evidence="9 10">
    <name type="scientific">Olpidium bornovanus</name>
    <dbReference type="NCBI Taxonomy" id="278681"/>
    <lineage>
        <taxon>Eukaryota</taxon>
        <taxon>Fungi</taxon>
        <taxon>Fungi incertae sedis</taxon>
        <taxon>Olpidiomycota</taxon>
        <taxon>Olpidiomycotina</taxon>
        <taxon>Olpidiomycetes</taxon>
        <taxon>Olpidiales</taxon>
        <taxon>Olpidiaceae</taxon>
        <taxon>Olpidium</taxon>
    </lineage>
</organism>
<dbReference type="Pfam" id="PF01227">
    <property type="entry name" value="GTP_cyclohydroI"/>
    <property type="match status" value="1"/>
</dbReference>
<protein>
    <recommendedName>
        <fullName evidence="4">GTP cyclohydrolase 1</fullName>
        <ecNumber evidence="3">3.5.4.16</ecNumber>
    </recommendedName>
    <alternativeName>
        <fullName evidence="7">GTP cyclohydrolase I</fullName>
    </alternativeName>
</protein>
<evidence type="ECO:0000256" key="1">
    <source>
        <dbReference type="ARBA" id="ARBA00005080"/>
    </source>
</evidence>
<dbReference type="GO" id="GO:0006729">
    <property type="term" value="P:tetrahydrobiopterin biosynthetic process"/>
    <property type="evidence" value="ECO:0007669"/>
    <property type="project" value="TreeGrafter"/>
</dbReference>
<evidence type="ECO:0000313" key="10">
    <source>
        <dbReference type="Proteomes" id="UP000673691"/>
    </source>
</evidence>
<proteinExistence type="inferred from homology"/>
<evidence type="ECO:0000259" key="8">
    <source>
        <dbReference type="Pfam" id="PF01227"/>
    </source>
</evidence>
<comment type="pathway">
    <text evidence="1">Cofactor biosynthesis; 7,8-dihydroneopterin triphosphate biosynthesis; 7,8-dihydroneopterin triphosphate from GTP: step 1/1.</text>
</comment>
<reference evidence="9 10" key="1">
    <citation type="journal article" name="Sci. Rep.">
        <title>Genome-scale phylogenetic analyses confirm Olpidium as the closest living zoosporic fungus to the non-flagellated, terrestrial fungi.</title>
        <authorList>
            <person name="Chang Y."/>
            <person name="Rochon D."/>
            <person name="Sekimoto S."/>
            <person name="Wang Y."/>
            <person name="Chovatia M."/>
            <person name="Sandor L."/>
            <person name="Salamov A."/>
            <person name="Grigoriev I.V."/>
            <person name="Stajich J.E."/>
            <person name="Spatafora J.W."/>
        </authorList>
    </citation>
    <scope>NUCLEOTIDE SEQUENCE [LARGE SCALE GENOMIC DNA]</scope>
    <source>
        <strain evidence="9">S191</strain>
    </source>
</reference>
<name>A0A8H7ZTG8_9FUNG</name>
<accession>A0A8H7ZTG8</accession>
<dbReference type="GO" id="GO:0046654">
    <property type="term" value="P:tetrahydrofolate biosynthetic process"/>
    <property type="evidence" value="ECO:0007669"/>
    <property type="project" value="InterPro"/>
</dbReference>
<dbReference type="GO" id="GO:0008270">
    <property type="term" value="F:zinc ion binding"/>
    <property type="evidence" value="ECO:0007669"/>
    <property type="project" value="TreeGrafter"/>
</dbReference>
<feature type="domain" description="GTP cyclohydrolase I" evidence="8">
    <location>
        <begin position="1"/>
        <end position="64"/>
    </location>
</feature>
<evidence type="ECO:0000256" key="2">
    <source>
        <dbReference type="ARBA" id="ARBA00008085"/>
    </source>
</evidence>
<dbReference type="Gene3D" id="3.30.1130.10">
    <property type="match status" value="1"/>
</dbReference>
<dbReference type="InterPro" id="IPR001474">
    <property type="entry name" value="GTP_CycHdrlase_I"/>
</dbReference>
<dbReference type="GO" id="GO:0005737">
    <property type="term" value="C:cytoplasm"/>
    <property type="evidence" value="ECO:0007669"/>
    <property type="project" value="TreeGrafter"/>
</dbReference>
<keyword evidence="5" id="KW-0378">Hydrolase</keyword>
<evidence type="ECO:0000256" key="5">
    <source>
        <dbReference type="ARBA" id="ARBA00022801"/>
    </source>
</evidence>
<keyword evidence="6" id="KW-0289">Folate biosynthesis</keyword>
<evidence type="ECO:0000256" key="4">
    <source>
        <dbReference type="ARBA" id="ARBA00017272"/>
    </source>
</evidence>
<dbReference type="PANTHER" id="PTHR11109">
    <property type="entry name" value="GTP CYCLOHYDROLASE I"/>
    <property type="match status" value="1"/>
</dbReference>
<dbReference type="AlphaFoldDB" id="A0A8H7ZTG8"/>
<comment type="caution">
    <text evidence="9">The sequence shown here is derived from an EMBL/GenBank/DDBJ whole genome shotgun (WGS) entry which is preliminary data.</text>
</comment>
<comment type="similarity">
    <text evidence="2">Belongs to the GTP cyclohydrolase I family.</text>
</comment>